<keyword evidence="6" id="KW-0560">Oxidoreductase</keyword>
<protein>
    <recommendedName>
        <fullName evidence="10">Short-chain dehydrogenase/reductase 3</fullName>
    </recommendedName>
    <alternativeName>
        <fullName evidence="11">Retinal short-chain dehydrogenase/reductase 1</fullName>
    </alternativeName>
</protein>
<dbReference type="GO" id="GO:0016020">
    <property type="term" value="C:membrane"/>
    <property type="evidence" value="ECO:0007669"/>
    <property type="project" value="UniProtKB-SubCell"/>
</dbReference>
<evidence type="ECO:0000256" key="8">
    <source>
        <dbReference type="ARBA" id="ARBA00023136"/>
    </source>
</evidence>
<dbReference type="PRINTS" id="PR00080">
    <property type="entry name" value="SDRFAMILY"/>
</dbReference>
<dbReference type="FunFam" id="3.40.50.720:FF:000131">
    <property type="entry name" value="Short-chain dehydrogenase/reductase 3"/>
    <property type="match status" value="1"/>
</dbReference>
<keyword evidence="4" id="KW-0521">NADP</keyword>
<dbReference type="CDD" id="cd05339">
    <property type="entry name" value="17beta-HSDXI-like_SDR_c"/>
    <property type="match status" value="1"/>
</dbReference>
<evidence type="ECO:0000256" key="13">
    <source>
        <dbReference type="SAM" id="Phobius"/>
    </source>
</evidence>
<dbReference type="PRINTS" id="PR00081">
    <property type="entry name" value="GDHRDH"/>
</dbReference>
<dbReference type="SUPFAM" id="SSF51735">
    <property type="entry name" value="NAD(P)-binding Rossmann-fold domains"/>
    <property type="match status" value="1"/>
</dbReference>
<reference evidence="15" key="1">
    <citation type="journal article" date="2020" name="Stud. Mycol.">
        <title>101 Dothideomycetes genomes: A test case for predicting lifestyles and emergence of pathogens.</title>
        <authorList>
            <person name="Haridas S."/>
            <person name="Albert R."/>
            <person name="Binder M."/>
            <person name="Bloem J."/>
            <person name="LaButti K."/>
            <person name="Salamov A."/>
            <person name="Andreopoulos B."/>
            <person name="Baker S."/>
            <person name="Barry K."/>
            <person name="Bills G."/>
            <person name="Bluhm B."/>
            <person name="Cannon C."/>
            <person name="Castanera R."/>
            <person name="Culley D."/>
            <person name="Daum C."/>
            <person name="Ezra D."/>
            <person name="Gonzalez J."/>
            <person name="Henrissat B."/>
            <person name="Kuo A."/>
            <person name="Liang C."/>
            <person name="Lipzen A."/>
            <person name="Lutzoni F."/>
            <person name="Magnuson J."/>
            <person name="Mondo S."/>
            <person name="Nolan M."/>
            <person name="Ohm R."/>
            <person name="Pangilinan J."/>
            <person name="Park H.-J."/>
            <person name="Ramirez L."/>
            <person name="Alfaro M."/>
            <person name="Sun H."/>
            <person name="Tritt A."/>
            <person name="Yoshinaga Y."/>
            <person name="Zwiers L.-H."/>
            <person name="Turgeon B."/>
            <person name="Goodwin S."/>
            <person name="Spatafora J."/>
            <person name="Crous P."/>
            <person name="Grigoriev I."/>
        </authorList>
    </citation>
    <scope>NUCLEOTIDE SEQUENCE [LARGE SCALE GENOMIC DNA]</scope>
    <source>
        <strain evidence="15">CECT 20119</strain>
    </source>
</reference>
<dbReference type="Proteomes" id="UP000799538">
    <property type="component" value="Unassembled WGS sequence"/>
</dbReference>
<keyword evidence="15" id="KW-1185">Reference proteome</keyword>
<keyword evidence="3 13" id="KW-0812">Transmembrane</keyword>
<keyword evidence="7" id="KW-0443">Lipid metabolism</keyword>
<dbReference type="InterPro" id="IPR020904">
    <property type="entry name" value="Sc_DH/Rdtase_CS"/>
</dbReference>
<dbReference type="OrthoDB" id="5840532at2759"/>
<sequence length="342" mass="37601">MPPTRRPTYPPLLSIDFLARESRQLPFLALSLTLSRLALGYTWSPLDTFSLGFFLFSLLLYFLWRIDQRIAWGSPREVDWEEEVVLITGGSSGLGRVIADTYAMRGVGVAVLDVRPFYEGGEGEKDGGVRFYRVDVGDEEAVREVRARVEKDLGPPTVLINNAGIVNGKTLLEVESKALEKNFRVNLLSHFYMLRAFLPRMIERKSGTVVTVASVLGDLGASQLSDYTAAKAGLIAMHTSLRSELADAGHDQIKTILVKPGQLSTPLFKGVQTPSSFMGPVVEPIDLAQAIVAKIDAGQSGVIALPFYADCIEWLSVLPYGTQKVMRWLSGVDRAMKTFKSG</sequence>
<evidence type="ECO:0000256" key="4">
    <source>
        <dbReference type="ARBA" id="ARBA00022857"/>
    </source>
</evidence>
<keyword evidence="8 13" id="KW-0472">Membrane</keyword>
<dbReference type="Pfam" id="PF00106">
    <property type="entry name" value="adh_short"/>
    <property type="match status" value="1"/>
</dbReference>
<evidence type="ECO:0000256" key="3">
    <source>
        <dbReference type="ARBA" id="ARBA00022692"/>
    </source>
</evidence>
<dbReference type="GO" id="GO:0052650">
    <property type="term" value="F:all-trans-retinol dehydrogenase (NADP+) activity"/>
    <property type="evidence" value="ECO:0007669"/>
    <property type="project" value="UniProtKB-ARBA"/>
</dbReference>
<dbReference type="PROSITE" id="PS00061">
    <property type="entry name" value="ADH_SHORT"/>
    <property type="match status" value="1"/>
</dbReference>
<evidence type="ECO:0000256" key="9">
    <source>
        <dbReference type="ARBA" id="ARBA00059620"/>
    </source>
</evidence>
<evidence type="ECO:0000256" key="5">
    <source>
        <dbReference type="ARBA" id="ARBA00022989"/>
    </source>
</evidence>
<evidence type="ECO:0000256" key="10">
    <source>
        <dbReference type="ARBA" id="ARBA00068717"/>
    </source>
</evidence>
<dbReference type="EMBL" id="ML992501">
    <property type="protein sequence ID" value="KAF2227402.1"/>
    <property type="molecule type" value="Genomic_DNA"/>
</dbReference>
<evidence type="ECO:0000256" key="2">
    <source>
        <dbReference type="ARBA" id="ARBA00006484"/>
    </source>
</evidence>
<evidence type="ECO:0000256" key="7">
    <source>
        <dbReference type="ARBA" id="ARBA00023098"/>
    </source>
</evidence>
<evidence type="ECO:0000313" key="14">
    <source>
        <dbReference type="EMBL" id="KAF2227402.1"/>
    </source>
</evidence>
<evidence type="ECO:0000256" key="6">
    <source>
        <dbReference type="ARBA" id="ARBA00023002"/>
    </source>
</evidence>
<evidence type="ECO:0000256" key="1">
    <source>
        <dbReference type="ARBA" id="ARBA00004141"/>
    </source>
</evidence>
<keyword evidence="5 13" id="KW-1133">Transmembrane helix</keyword>
<dbReference type="InterPro" id="IPR036291">
    <property type="entry name" value="NAD(P)-bd_dom_sf"/>
</dbReference>
<accession>A0A6A6GNS3</accession>
<proteinExistence type="inferred from homology"/>
<evidence type="ECO:0000256" key="11">
    <source>
        <dbReference type="ARBA" id="ARBA00082544"/>
    </source>
</evidence>
<dbReference type="AlphaFoldDB" id="A0A6A6GNS3"/>
<evidence type="ECO:0000313" key="15">
    <source>
        <dbReference type="Proteomes" id="UP000799538"/>
    </source>
</evidence>
<name>A0A6A6GNS3_9PEZI</name>
<gene>
    <name evidence="14" type="ORF">BDZ85DRAFT_271092</name>
</gene>
<dbReference type="Gene3D" id="3.40.50.720">
    <property type="entry name" value="NAD(P)-binding Rossmann-like Domain"/>
    <property type="match status" value="1"/>
</dbReference>
<comment type="function">
    <text evidence="9">Catalyzes the reduction of all-trans-retinal to all-trans-retinol in the presence of NADPH.</text>
</comment>
<dbReference type="InterPro" id="IPR002347">
    <property type="entry name" value="SDR_fam"/>
</dbReference>
<comment type="subcellular location">
    <subcellularLocation>
        <location evidence="1">Membrane</location>
        <topology evidence="1">Multi-pass membrane protein</topology>
    </subcellularLocation>
</comment>
<organism evidence="14 15">
    <name type="scientific">Elsinoe ampelina</name>
    <dbReference type="NCBI Taxonomy" id="302913"/>
    <lineage>
        <taxon>Eukaryota</taxon>
        <taxon>Fungi</taxon>
        <taxon>Dikarya</taxon>
        <taxon>Ascomycota</taxon>
        <taxon>Pezizomycotina</taxon>
        <taxon>Dothideomycetes</taxon>
        <taxon>Dothideomycetidae</taxon>
        <taxon>Myriangiales</taxon>
        <taxon>Elsinoaceae</taxon>
        <taxon>Elsinoe</taxon>
    </lineage>
</organism>
<comment type="similarity">
    <text evidence="2 12">Belongs to the short-chain dehydrogenases/reductases (SDR) family.</text>
</comment>
<evidence type="ECO:0000256" key="12">
    <source>
        <dbReference type="RuleBase" id="RU000363"/>
    </source>
</evidence>
<dbReference type="PANTHER" id="PTHR24322:SF736">
    <property type="entry name" value="RETINOL DEHYDROGENASE 10"/>
    <property type="match status" value="1"/>
</dbReference>
<dbReference type="PANTHER" id="PTHR24322">
    <property type="entry name" value="PKSB"/>
    <property type="match status" value="1"/>
</dbReference>
<feature type="transmembrane region" description="Helical" evidence="13">
    <location>
        <begin position="49"/>
        <end position="66"/>
    </location>
</feature>